<evidence type="ECO:0000313" key="4">
    <source>
        <dbReference type="Proteomes" id="UP000587002"/>
    </source>
</evidence>
<keyword evidence="2" id="KW-0472">Membrane</keyword>
<dbReference type="InterPro" id="IPR026898">
    <property type="entry name" value="PrsW"/>
</dbReference>
<proteinExistence type="predicted"/>
<dbReference type="PANTHER" id="PTHR36844:SF1">
    <property type="entry name" value="PROTEASE PRSW"/>
    <property type="match status" value="1"/>
</dbReference>
<gene>
    <name evidence="3" type="ORF">HNR68_003416</name>
</gene>
<comment type="caution">
    <text evidence="3">The sequence shown here is derived from an EMBL/GenBank/DDBJ whole genome shotgun (WGS) entry which is preliminary data.</text>
</comment>
<dbReference type="GO" id="GO:0008233">
    <property type="term" value="F:peptidase activity"/>
    <property type="evidence" value="ECO:0007669"/>
    <property type="project" value="InterPro"/>
</dbReference>
<keyword evidence="2" id="KW-0812">Transmembrane</keyword>
<evidence type="ECO:0000256" key="2">
    <source>
        <dbReference type="SAM" id="Phobius"/>
    </source>
</evidence>
<accession>A0A853ALY6</accession>
<feature type="transmembrane region" description="Helical" evidence="2">
    <location>
        <begin position="81"/>
        <end position="99"/>
    </location>
</feature>
<dbReference type="EMBL" id="JACCFJ010000001">
    <property type="protein sequence ID" value="NYI84786.1"/>
    <property type="molecule type" value="Genomic_DNA"/>
</dbReference>
<feature type="compositionally biased region" description="Pro residues" evidence="1">
    <location>
        <begin position="410"/>
        <end position="466"/>
    </location>
</feature>
<protein>
    <submittedName>
        <fullName evidence="3">RsiW-degrading membrane proteinase PrsW (M82 family)</fullName>
    </submittedName>
</protein>
<feature type="transmembrane region" description="Helical" evidence="2">
    <location>
        <begin position="20"/>
        <end position="43"/>
    </location>
</feature>
<dbReference type="Proteomes" id="UP000587002">
    <property type="component" value="Unassembled WGS sequence"/>
</dbReference>
<dbReference type="Pfam" id="PF13367">
    <property type="entry name" value="PrsW-protease"/>
    <property type="match status" value="1"/>
</dbReference>
<organism evidence="3 4">
    <name type="scientific">Saccharopolyspora hordei</name>
    <dbReference type="NCBI Taxonomy" id="1838"/>
    <lineage>
        <taxon>Bacteria</taxon>
        <taxon>Bacillati</taxon>
        <taxon>Actinomycetota</taxon>
        <taxon>Actinomycetes</taxon>
        <taxon>Pseudonocardiales</taxon>
        <taxon>Pseudonocardiaceae</taxon>
        <taxon>Saccharopolyspora</taxon>
    </lineage>
</organism>
<dbReference type="RefSeq" id="WP_179722337.1">
    <property type="nucleotide sequence ID" value="NZ_BAABFH010000001.1"/>
</dbReference>
<keyword evidence="4" id="KW-1185">Reference proteome</keyword>
<name>A0A853ALY6_9PSEU</name>
<feature type="transmembrane region" description="Helical" evidence="2">
    <location>
        <begin position="49"/>
        <end position="69"/>
    </location>
</feature>
<evidence type="ECO:0000313" key="3">
    <source>
        <dbReference type="EMBL" id="NYI84786.1"/>
    </source>
</evidence>
<dbReference type="PANTHER" id="PTHR36844">
    <property type="entry name" value="PROTEASE PRSW"/>
    <property type="match status" value="1"/>
</dbReference>
<dbReference type="AlphaFoldDB" id="A0A853ALY6"/>
<feature type="region of interest" description="Disordered" evidence="1">
    <location>
        <begin position="407"/>
        <end position="466"/>
    </location>
</feature>
<reference evidence="3 4" key="1">
    <citation type="submission" date="2020-07" db="EMBL/GenBank/DDBJ databases">
        <title>Sequencing the genomes of 1000 actinobacteria strains.</title>
        <authorList>
            <person name="Klenk H.-P."/>
        </authorList>
    </citation>
    <scope>NUCLEOTIDE SEQUENCE [LARGE SCALE GENOMIC DNA]</scope>
    <source>
        <strain evidence="3 4">DSM 44065</strain>
    </source>
</reference>
<feature type="transmembrane region" description="Helical" evidence="2">
    <location>
        <begin position="221"/>
        <end position="238"/>
    </location>
</feature>
<feature type="transmembrane region" description="Helical" evidence="2">
    <location>
        <begin position="119"/>
        <end position="142"/>
    </location>
</feature>
<sequence>MSALKPQSVLDGHSTNRTPVPLIIGLVVSGVCLLLALAFYLLTGGPVNVVVGTLLALPTAIVLVGLILLVDRLEPEPRVNLVLAFGWGAGVAILGALIVNSVTGALLAPAVGPAAADGITASVVAPVVEESFKGALLLYLLLVRRHEIDGPTDGIVYASMCGLGFAMVENVLYYMRGIDDGSLAFMVVLRGVISPLGHPLYTSMIGLGVAYAATHRGPARVVAVIGGWVGGVMLHALWNGSLTVLGFAGMLLAYAIDFVVLVVLVVVLVKDRKRLVRLIGKYLPAYVPSGLVQPNDVQMLGSMSGRKQARRWARSQAGTTGAQAMGDYQLAATELALLHAHAEKATIPPDKFFARREAIVSLMRMARDAFFQRMPQTPPPPPWAPRQEQSGFFQLPAQLSQLPTYQVRQPMPPTGQRPPQPGRPPQGQPPHGQPPQGQPPRPPAPPSAAPRPPQPPGPPSGPWPPR</sequence>
<feature type="transmembrane region" description="Helical" evidence="2">
    <location>
        <begin position="244"/>
        <end position="269"/>
    </location>
</feature>
<evidence type="ECO:0000256" key="1">
    <source>
        <dbReference type="SAM" id="MobiDB-lite"/>
    </source>
</evidence>
<feature type="transmembrane region" description="Helical" evidence="2">
    <location>
        <begin position="196"/>
        <end position="214"/>
    </location>
</feature>
<keyword evidence="2" id="KW-1133">Transmembrane helix</keyword>
<feature type="transmembrane region" description="Helical" evidence="2">
    <location>
        <begin position="154"/>
        <end position="176"/>
    </location>
</feature>